<dbReference type="PANTHER" id="PTHR15546:SF2">
    <property type="entry name" value="DDT DOMAIN-CONTAINING PROTEIN DDB_G0282237"/>
    <property type="match status" value="1"/>
</dbReference>
<proteinExistence type="predicted"/>
<feature type="region of interest" description="Disordered" evidence="3">
    <location>
        <begin position="212"/>
        <end position="245"/>
    </location>
</feature>
<feature type="compositionally biased region" description="Basic and acidic residues" evidence="3">
    <location>
        <begin position="1094"/>
        <end position="1123"/>
    </location>
</feature>
<feature type="compositionally biased region" description="Basic and acidic residues" evidence="3">
    <location>
        <begin position="1407"/>
        <end position="1423"/>
    </location>
</feature>
<sequence>MLSDENESFISLSEANGLRLIMRGTLQCPGLLNKQSNVQTGLIVDWGIQFGGQPCVWVQTSKAWYKLLSPAPSYMEVWRTEQRRLNMCTRAAAALKASPRVSVDEGLGAMTGSTASSVGVSVPRDVFEGATSVSYSIQEVLEDAKFLFLQLSAMVQQVPGLLPSLESPLMQYLKQLAAKQPEAVPSTGSKDIRQRSLRRVGTHEDTNLVQLSSKGDRRDEKVSSHSSIVVPSAAVQRSKAERMAEELRGEPPAPCQDWLLEEELVPEVLMVWEVCMAFSYIFGLPPMSFRALEAALCPLPPSHTWSQELVPTPVTSSTLNLLIDPAASASSVLLRDLHHGLIRVADGWNPKYLRPAPDTAQQSPEEPKAQLWQERLWMCILAPAHVCHVESEATEAALMLQTREYAELSVRQRISLLRSLVNIVLDTDLVRYNIASKIESLANPQLRMAAALQSSEDMTAMNVDAPYEVEAGIISGGAATVPGKLAGVIHHPRPPPQWKKRGRPFRGEDENAAAGLMSDDDDSDGMDSDEDERQGGKAGQQRKKQSKGAKKSGVQKAVKEAKSVKLQMRGQQTILAKGALDAASGASCADQKQGEASNITDESQVRQQKGAPCASTSSAPRPQGNGDMDNQEGKEDVGGHVQILGIKDEMEGIAYSGSEAAESRRPRLMNGGGHENKVAKTSVPVGDTVWALDMLPDSVDVEDVEDAARLWVRWMDTHRLGARKHLGADMRRRRYWALGCYAGCWRVYVEWEEGRRWGWYEGASLVALRTWLKQGGGGARETALLRCLSNCPLGPAAAGNIKHRKATLCLPSKRLADSRPDGYRSLFAPYLRGEANRVVPGGSNQVPSLIQRVEACCEALLGEIDFWREQMSSATTAPSPEEALVSQGCMTSMVQILEGVRATVSGARMAEYLLQLEQILTQCNKTCMMWTEAREGLRPTLSSMLIPSSINDTVPEGSSVAPSGTSLRDVWKLLLSSPGPKQLSDLALLLIVLQQHVVPAVGGLTRQVFIRELKESRCPLFIPQTSLEGTKVALLRSALLAHIAKHSRLAKICDVSELTILAVKMEKARAVRIYRVVAVTYRSYPSTRFKTITVKRDQSQQEDGPQTRDDEIAVKESNKRVEDGDVEEDEDDRDGDRDRERAGQSSSEEEGPDEAALDADGRAATEVPGSGKEGPESAATDAAAGPSDIFLSSSAPNLSGAAAASMALAASARPCCAWVLLQAVDDARSAEEEHLQVLALPVHIDSTLPDFLIPEEIYMKSFMNQRKWKAGDRLRSCPKPGSRSLTTLRGTVRGVKMLLQPGGQEFEFSQDVQSCTAHQEEGAAVPWWDPWEALAVEWDIKDAKPGTVSRVSPWEVEVDAEEDERMAREEERRIRREQYEAREEALRLQREEQARIRQEKRWARDQAAREQREMEKQAREEVRQLGGGEPLEAGGNARKQGGRSKRRKVSIEEEEGDMEASWQGNLLAPIPWDFAGPSAGLDLLAGMPPLQFSDPLLPDSMWGGFTQQAYPMAAQGMQASGRAARKRTPKVQWGDSILTAPRGNEGLLTGGADVPNDDTLKDERDGVLLNSMMNLDSTTLSALSMPHQQYNTLNLVDSGQLQLGSSAGAAPLPWLLGASMGLMPGAAAAAAGGTGVLLMGAASGYSGAQQVEPGPQSQWVDFGPEGGLVLIQKPEAAMLQTSTAVVPGVSPPLSDGLQPGNSETVVGRKLL</sequence>
<evidence type="ECO:0000313" key="8">
    <source>
        <dbReference type="Proteomes" id="UP000232323"/>
    </source>
</evidence>
<evidence type="ECO:0000256" key="3">
    <source>
        <dbReference type="SAM" id="MobiDB-lite"/>
    </source>
</evidence>
<dbReference type="Pfam" id="PF02791">
    <property type="entry name" value="DDT"/>
    <property type="match status" value="1"/>
</dbReference>
<feature type="region of interest" description="Disordered" evidence="3">
    <location>
        <begin position="1536"/>
        <end position="1556"/>
    </location>
</feature>
<name>A0A250WTV3_9CHLO</name>
<feature type="region of interest" description="Disordered" evidence="3">
    <location>
        <begin position="1094"/>
        <end position="1183"/>
    </location>
</feature>
<dbReference type="GO" id="GO:0005634">
    <property type="term" value="C:nucleus"/>
    <property type="evidence" value="ECO:0007669"/>
    <property type="project" value="UniProtKB-SubCell"/>
</dbReference>
<feature type="compositionally biased region" description="Basic and acidic residues" evidence="3">
    <location>
        <begin position="214"/>
        <end position="223"/>
    </location>
</feature>
<dbReference type="PANTHER" id="PTHR15546">
    <property type="entry name" value="BROMODOMAIN ADJACENT TO ZINC FINGER DOMAIN, 2A"/>
    <property type="match status" value="1"/>
</dbReference>
<feature type="region of interest" description="Disordered" evidence="3">
    <location>
        <begin position="485"/>
        <end position="567"/>
    </location>
</feature>
<organism evidence="7 8">
    <name type="scientific">Chlamydomonas eustigma</name>
    <dbReference type="NCBI Taxonomy" id="1157962"/>
    <lineage>
        <taxon>Eukaryota</taxon>
        <taxon>Viridiplantae</taxon>
        <taxon>Chlorophyta</taxon>
        <taxon>core chlorophytes</taxon>
        <taxon>Chlorophyceae</taxon>
        <taxon>CS clade</taxon>
        <taxon>Chlamydomonadales</taxon>
        <taxon>Chlamydomonadaceae</taxon>
        <taxon>Chlamydomonas</taxon>
    </lineage>
</organism>
<evidence type="ECO:0000256" key="1">
    <source>
        <dbReference type="ARBA" id="ARBA00004123"/>
    </source>
</evidence>
<dbReference type="Pfam" id="PF15612">
    <property type="entry name" value="WHIM1"/>
    <property type="match status" value="1"/>
</dbReference>
<evidence type="ECO:0000259" key="6">
    <source>
        <dbReference type="Pfam" id="PF15612"/>
    </source>
</evidence>
<dbReference type="InterPro" id="IPR022702">
    <property type="entry name" value="Cytosine_MeTrfase1_RFD"/>
</dbReference>
<gene>
    <name evidence="7" type="ORF">CEUSTIGMA_g1512.t1</name>
</gene>
<comment type="subcellular location">
    <subcellularLocation>
        <location evidence="1">Nucleus</location>
    </subcellularLocation>
</comment>
<feature type="region of interest" description="Disordered" evidence="3">
    <location>
        <begin position="591"/>
        <end position="635"/>
    </location>
</feature>
<feature type="domain" description="DDT" evidence="4">
    <location>
        <begin position="263"/>
        <end position="297"/>
    </location>
</feature>
<evidence type="ECO:0000256" key="2">
    <source>
        <dbReference type="ARBA" id="ARBA00023242"/>
    </source>
</evidence>
<evidence type="ECO:0000259" key="4">
    <source>
        <dbReference type="Pfam" id="PF02791"/>
    </source>
</evidence>
<feature type="compositionally biased region" description="Basic residues" evidence="3">
    <location>
        <begin position="540"/>
        <end position="550"/>
    </location>
</feature>
<keyword evidence="8" id="KW-1185">Reference proteome</keyword>
<dbReference type="EMBL" id="BEGY01000005">
    <property type="protein sequence ID" value="GAX74062.1"/>
    <property type="molecule type" value="Genomic_DNA"/>
</dbReference>
<dbReference type="InterPro" id="IPR028942">
    <property type="entry name" value="WHIM1_dom"/>
</dbReference>
<evidence type="ECO:0000313" key="7">
    <source>
        <dbReference type="EMBL" id="GAX74062.1"/>
    </source>
</evidence>
<feature type="compositionally biased region" description="Basic residues" evidence="3">
    <location>
        <begin position="490"/>
        <end position="504"/>
    </location>
</feature>
<keyword evidence="2" id="KW-0539">Nucleus</keyword>
<accession>A0A250WTV3</accession>
<feature type="domain" description="WHIM1" evidence="6">
    <location>
        <begin position="400"/>
        <end position="431"/>
    </location>
</feature>
<comment type="caution">
    <text evidence="7">The sequence shown here is derived from an EMBL/GenBank/DDBJ whole genome shotgun (WGS) entry which is preliminary data.</text>
</comment>
<protein>
    <submittedName>
        <fullName evidence="7">Uncharacterized protein</fullName>
    </submittedName>
</protein>
<dbReference type="InterPro" id="IPR018501">
    <property type="entry name" value="DDT_dom"/>
</dbReference>
<feature type="compositionally biased region" description="Acidic residues" evidence="3">
    <location>
        <begin position="1147"/>
        <end position="1157"/>
    </location>
</feature>
<feature type="compositionally biased region" description="Acidic residues" evidence="3">
    <location>
        <begin position="1124"/>
        <end position="1133"/>
    </location>
</feature>
<feature type="region of interest" description="Disordered" evidence="3">
    <location>
        <begin position="659"/>
        <end position="679"/>
    </location>
</feature>
<feature type="compositionally biased region" description="Acidic residues" evidence="3">
    <location>
        <begin position="518"/>
        <end position="532"/>
    </location>
</feature>
<evidence type="ECO:0000259" key="5">
    <source>
        <dbReference type="Pfam" id="PF12047"/>
    </source>
</evidence>
<dbReference type="Proteomes" id="UP000232323">
    <property type="component" value="Unassembled WGS sequence"/>
</dbReference>
<dbReference type="OrthoDB" id="533185at2759"/>
<dbReference type="Pfam" id="PF12047">
    <property type="entry name" value="DNMT1-RFD"/>
    <property type="match status" value="1"/>
</dbReference>
<reference evidence="7 8" key="1">
    <citation type="submission" date="2017-08" db="EMBL/GenBank/DDBJ databases">
        <title>Acidophilic green algal genome provides insights into adaptation to an acidic environment.</title>
        <authorList>
            <person name="Hirooka S."/>
            <person name="Hirose Y."/>
            <person name="Kanesaki Y."/>
            <person name="Higuchi S."/>
            <person name="Fujiwara T."/>
            <person name="Onuma R."/>
            <person name="Era A."/>
            <person name="Ohbayashi R."/>
            <person name="Uzuka A."/>
            <person name="Nozaki H."/>
            <person name="Yoshikawa H."/>
            <person name="Miyagishima S.Y."/>
        </authorList>
    </citation>
    <scope>NUCLEOTIDE SEQUENCE [LARGE SCALE GENOMIC DNA]</scope>
    <source>
        <strain evidence="7 8">NIES-2499</strain>
    </source>
</reference>
<dbReference type="InterPro" id="IPR053271">
    <property type="entry name" value="DDT_domain"/>
</dbReference>
<feature type="compositionally biased region" description="Polar residues" evidence="3">
    <location>
        <begin position="594"/>
        <end position="607"/>
    </location>
</feature>
<feature type="region of interest" description="Disordered" evidence="3">
    <location>
        <begin position="1407"/>
        <end position="1460"/>
    </location>
</feature>
<feature type="domain" description="RFTS" evidence="5">
    <location>
        <begin position="33"/>
        <end position="109"/>
    </location>
</feature>